<dbReference type="EMBL" id="JARKIF010000042">
    <property type="protein sequence ID" value="KAJ7609126.1"/>
    <property type="molecule type" value="Genomic_DNA"/>
</dbReference>
<evidence type="ECO:0000313" key="1">
    <source>
        <dbReference type="EMBL" id="KAJ7609126.1"/>
    </source>
</evidence>
<gene>
    <name evidence="1" type="ORF">FB45DRAFT_1039281</name>
</gene>
<dbReference type="AlphaFoldDB" id="A0AAD7B2X8"/>
<evidence type="ECO:0000313" key="2">
    <source>
        <dbReference type="Proteomes" id="UP001221142"/>
    </source>
</evidence>
<proteinExistence type="predicted"/>
<name>A0AAD7B2X8_9AGAR</name>
<keyword evidence="2" id="KW-1185">Reference proteome</keyword>
<dbReference type="Proteomes" id="UP001221142">
    <property type="component" value="Unassembled WGS sequence"/>
</dbReference>
<comment type="caution">
    <text evidence="1">The sequence shown here is derived from an EMBL/GenBank/DDBJ whole genome shotgun (WGS) entry which is preliminary data.</text>
</comment>
<organism evidence="1 2">
    <name type="scientific">Roridomyces roridus</name>
    <dbReference type="NCBI Taxonomy" id="1738132"/>
    <lineage>
        <taxon>Eukaryota</taxon>
        <taxon>Fungi</taxon>
        <taxon>Dikarya</taxon>
        <taxon>Basidiomycota</taxon>
        <taxon>Agaricomycotina</taxon>
        <taxon>Agaricomycetes</taxon>
        <taxon>Agaricomycetidae</taxon>
        <taxon>Agaricales</taxon>
        <taxon>Marasmiineae</taxon>
        <taxon>Mycenaceae</taxon>
        <taxon>Roridomyces</taxon>
    </lineage>
</organism>
<protein>
    <submittedName>
        <fullName evidence="1">Uncharacterized protein</fullName>
    </submittedName>
</protein>
<accession>A0AAD7B2X8</accession>
<reference evidence="1" key="1">
    <citation type="submission" date="2023-03" db="EMBL/GenBank/DDBJ databases">
        <title>Massive genome expansion in bonnet fungi (Mycena s.s.) driven by repeated elements and novel gene families across ecological guilds.</title>
        <authorList>
            <consortium name="Lawrence Berkeley National Laboratory"/>
            <person name="Harder C.B."/>
            <person name="Miyauchi S."/>
            <person name="Viragh M."/>
            <person name="Kuo A."/>
            <person name="Thoen E."/>
            <person name="Andreopoulos B."/>
            <person name="Lu D."/>
            <person name="Skrede I."/>
            <person name="Drula E."/>
            <person name="Henrissat B."/>
            <person name="Morin E."/>
            <person name="Kohler A."/>
            <person name="Barry K."/>
            <person name="LaButti K."/>
            <person name="Morin E."/>
            <person name="Salamov A."/>
            <person name="Lipzen A."/>
            <person name="Mereny Z."/>
            <person name="Hegedus B."/>
            <person name="Baldrian P."/>
            <person name="Stursova M."/>
            <person name="Weitz H."/>
            <person name="Taylor A."/>
            <person name="Grigoriev I.V."/>
            <person name="Nagy L.G."/>
            <person name="Martin F."/>
            <person name="Kauserud H."/>
        </authorList>
    </citation>
    <scope>NUCLEOTIDE SEQUENCE</scope>
    <source>
        <strain evidence="1">9284</strain>
    </source>
</reference>
<sequence>MLQALSEHSARWEELWIQLIAALAPQLDELLQSRLPSLRKMYVRYEDADIQLAVDSIKCFQTAPALVDATVIRSPKPILLPAHRLTKYQVGCPWRDHEHALNMATNLVEAHILIVSDDEPWPDRNNQPINLHRLQRLYVSNMEILNYLKAPLVDELAVYTAPPEDLLHPLKAFVAFIVHTTTVLL</sequence>